<dbReference type="HAMAP" id="MF_01948">
    <property type="entry name" value="LPS_assembly_LapA"/>
    <property type="match status" value="1"/>
</dbReference>
<feature type="transmembrane region" description="Helical" evidence="5">
    <location>
        <begin position="45"/>
        <end position="66"/>
    </location>
</feature>
<name>A0A8J6QV61_9GAMM</name>
<organism evidence="7 8">
    <name type="scientific">Neiella litorisoli</name>
    <dbReference type="NCBI Taxonomy" id="2771431"/>
    <lineage>
        <taxon>Bacteria</taxon>
        <taxon>Pseudomonadati</taxon>
        <taxon>Pseudomonadota</taxon>
        <taxon>Gammaproteobacteria</taxon>
        <taxon>Alteromonadales</taxon>
        <taxon>Echinimonadaceae</taxon>
        <taxon>Neiella</taxon>
    </lineage>
</organism>
<keyword evidence="4 5" id="KW-0472">Membrane</keyword>
<accession>A0A8J6QV61</accession>
<dbReference type="InterPro" id="IPR032906">
    <property type="entry name" value="LapA"/>
</dbReference>
<feature type="domain" description="Lipopolysaccharide assembly protein A" evidence="6">
    <location>
        <begin position="23"/>
        <end position="85"/>
    </location>
</feature>
<evidence type="ECO:0000256" key="2">
    <source>
        <dbReference type="ARBA" id="ARBA00022692"/>
    </source>
</evidence>
<comment type="subcellular location">
    <subcellularLocation>
        <location evidence="5">Cell inner membrane</location>
        <topology evidence="5">Single-pass membrane protein</topology>
    </subcellularLocation>
</comment>
<protein>
    <recommendedName>
        <fullName evidence="5">Probable lipopolysaccharide assembly protein A</fullName>
    </recommendedName>
</protein>
<keyword evidence="1 5" id="KW-1003">Cell membrane</keyword>
<evidence type="ECO:0000259" key="6">
    <source>
        <dbReference type="Pfam" id="PF06305"/>
    </source>
</evidence>
<dbReference type="EMBL" id="JACXAF010000025">
    <property type="protein sequence ID" value="MBD1390937.1"/>
    <property type="molecule type" value="Genomic_DNA"/>
</dbReference>
<reference evidence="7" key="1">
    <citation type="submission" date="2020-09" db="EMBL/GenBank/DDBJ databases">
        <title>A novel bacterium of genus Neiella, isolated from South China Sea.</title>
        <authorList>
            <person name="Huang H."/>
            <person name="Mo K."/>
            <person name="Hu Y."/>
        </authorList>
    </citation>
    <scope>NUCLEOTIDE SEQUENCE</scope>
    <source>
        <strain evidence="7">HB171785</strain>
    </source>
</reference>
<evidence type="ECO:0000256" key="5">
    <source>
        <dbReference type="HAMAP-Rule" id="MF_01948"/>
    </source>
</evidence>
<comment type="caution">
    <text evidence="7">The sequence shown here is derived from an EMBL/GenBank/DDBJ whole genome shotgun (WGS) entry which is preliminary data.</text>
</comment>
<comment type="caution">
    <text evidence="5">Lacks conserved residue(s) required for the propagation of feature annotation.</text>
</comment>
<sequence>MKLFLTVVVIVLLVVLGLSFGAQNDTQVTVNYLIAQDTFSLPSVIAVVLVLGFVLGWATTAAGYFAQRWKYAQLLRKNRKLQRQIDSADS</sequence>
<keyword evidence="5" id="KW-0997">Cell inner membrane</keyword>
<keyword evidence="2 5" id="KW-0812">Transmembrane</keyword>
<dbReference type="RefSeq" id="WP_191146000.1">
    <property type="nucleotide sequence ID" value="NZ_JACXAF010000025.1"/>
</dbReference>
<evidence type="ECO:0000256" key="1">
    <source>
        <dbReference type="ARBA" id="ARBA00022475"/>
    </source>
</evidence>
<dbReference type="Pfam" id="PF06305">
    <property type="entry name" value="LapA_dom"/>
    <property type="match status" value="1"/>
</dbReference>
<keyword evidence="3 5" id="KW-1133">Transmembrane helix</keyword>
<proteinExistence type="inferred from homology"/>
<evidence type="ECO:0000256" key="4">
    <source>
        <dbReference type="ARBA" id="ARBA00023136"/>
    </source>
</evidence>
<evidence type="ECO:0000313" key="7">
    <source>
        <dbReference type="EMBL" id="MBD1390937.1"/>
    </source>
</evidence>
<comment type="function">
    <text evidence="5">Involved in the assembly of lipopolysaccharide (LPS).</text>
</comment>
<keyword evidence="8" id="KW-1185">Reference proteome</keyword>
<dbReference type="Proteomes" id="UP000638014">
    <property type="component" value="Unassembled WGS sequence"/>
</dbReference>
<evidence type="ECO:0000256" key="3">
    <source>
        <dbReference type="ARBA" id="ARBA00022989"/>
    </source>
</evidence>
<gene>
    <name evidence="5" type="primary">lapA</name>
    <name evidence="7" type="ORF">IC617_16015</name>
</gene>
<comment type="similarity">
    <text evidence="5">Belongs to the LapA family.</text>
</comment>
<dbReference type="GO" id="GO:0005886">
    <property type="term" value="C:plasma membrane"/>
    <property type="evidence" value="ECO:0007669"/>
    <property type="project" value="UniProtKB-SubCell"/>
</dbReference>
<dbReference type="GO" id="GO:0008653">
    <property type="term" value="P:lipopolysaccharide metabolic process"/>
    <property type="evidence" value="ECO:0007669"/>
    <property type="project" value="InterPro"/>
</dbReference>
<dbReference type="AlphaFoldDB" id="A0A8J6QV61"/>
<evidence type="ECO:0000313" key="8">
    <source>
        <dbReference type="Proteomes" id="UP000638014"/>
    </source>
</evidence>
<dbReference type="InterPro" id="IPR010445">
    <property type="entry name" value="LapA_dom"/>
</dbReference>